<dbReference type="PANTHER" id="PTHR42793:SF1">
    <property type="entry name" value="PEPTIDYL-LYSINE N-ACETYLTRANSFERASE PATZ"/>
    <property type="match status" value="1"/>
</dbReference>
<evidence type="ECO:0000313" key="3">
    <source>
        <dbReference type="Proteomes" id="UP000654471"/>
    </source>
</evidence>
<feature type="domain" description="Ligase-CoA" evidence="1">
    <location>
        <begin position="1"/>
        <end position="137"/>
    </location>
</feature>
<organism evidence="2 3">
    <name type="scientific">Streptomyces albospinus</name>
    <dbReference type="NCBI Taxonomy" id="285515"/>
    <lineage>
        <taxon>Bacteria</taxon>
        <taxon>Bacillati</taxon>
        <taxon>Actinomycetota</taxon>
        <taxon>Actinomycetes</taxon>
        <taxon>Kitasatosporales</taxon>
        <taxon>Streptomycetaceae</taxon>
        <taxon>Streptomyces</taxon>
    </lineage>
</organism>
<dbReference type="Proteomes" id="UP000654471">
    <property type="component" value="Unassembled WGS sequence"/>
</dbReference>
<gene>
    <name evidence="2" type="ORF">GCM10010211_45300</name>
</gene>
<accession>A0ABQ2V8K1</accession>
<protein>
    <recommendedName>
        <fullName evidence="1">Ligase-CoA domain-containing protein</fullName>
    </recommendedName>
</protein>
<evidence type="ECO:0000259" key="1">
    <source>
        <dbReference type="Pfam" id="PF19045"/>
    </source>
</evidence>
<proteinExistence type="predicted"/>
<dbReference type="Pfam" id="PF19045">
    <property type="entry name" value="Ligase_CoA_2"/>
    <property type="match status" value="1"/>
</dbReference>
<dbReference type="SUPFAM" id="SSF52210">
    <property type="entry name" value="Succinyl-CoA synthetase domains"/>
    <property type="match status" value="1"/>
</dbReference>
<dbReference type="PANTHER" id="PTHR42793">
    <property type="entry name" value="COA BINDING DOMAIN CONTAINING PROTEIN"/>
    <property type="match status" value="1"/>
</dbReference>
<evidence type="ECO:0000313" key="2">
    <source>
        <dbReference type="EMBL" id="GGU74385.1"/>
    </source>
</evidence>
<keyword evidence="3" id="KW-1185">Reference proteome</keyword>
<name>A0ABQ2V8K1_9ACTN</name>
<reference evidence="3" key="1">
    <citation type="journal article" date="2019" name="Int. J. Syst. Evol. Microbiol.">
        <title>The Global Catalogue of Microorganisms (GCM) 10K type strain sequencing project: providing services to taxonomists for standard genome sequencing and annotation.</title>
        <authorList>
            <consortium name="The Broad Institute Genomics Platform"/>
            <consortium name="The Broad Institute Genome Sequencing Center for Infectious Disease"/>
            <person name="Wu L."/>
            <person name="Ma J."/>
        </authorList>
    </citation>
    <scope>NUCLEOTIDE SEQUENCE [LARGE SCALE GENOMIC DNA]</scope>
    <source>
        <strain evidence="3">JCM 3399</strain>
    </source>
</reference>
<sequence length="138" mass="14725">MDVPEDLDAAFRRFIPPFGAAGNPVDITGGEPPATYEATIRLGMADPRIHALVLGYWHTLVTPPMVFAELTARVVGEFRAHGVEEPVVASLAGDTEVEEAAGCLFERGVVAYPYTTEKPVAALGAKYRWARAAGLLGT</sequence>
<dbReference type="Gene3D" id="3.40.50.261">
    <property type="entry name" value="Succinyl-CoA synthetase domains"/>
    <property type="match status" value="1"/>
</dbReference>
<comment type="caution">
    <text evidence="2">The sequence shown here is derived from an EMBL/GenBank/DDBJ whole genome shotgun (WGS) entry which is preliminary data.</text>
</comment>
<dbReference type="InterPro" id="IPR043938">
    <property type="entry name" value="Ligase_CoA_dom"/>
</dbReference>
<dbReference type="InterPro" id="IPR016102">
    <property type="entry name" value="Succinyl-CoA_synth-like"/>
</dbReference>
<dbReference type="EMBL" id="BMRP01000016">
    <property type="protein sequence ID" value="GGU74385.1"/>
    <property type="molecule type" value="Genomic_DNA"/>
</dbReference>